<proteinExistence type="inferred from homology"/>
<dbReference type="PROSITE" id="PS51891">
    <property type="entry name" value="CENP_V_GFA"/>
    <property type="match status" value="1"/>
</dbReference>
<dbReference type="SUPFAM" id="SSF51316">
    <property type="entry name" value="Mss4-like"/>
    <property type="match status" value="1"/>
</dbReference>
<dbReference type="Pfam" id="PF04828">
    <property type="entry name" value="GFA"/>
    <property type="match status" value="1"/>
</dbReference>
<dbReference type="RefSeq" id="WP_304561094.1">
    <property type="nucleotide sequence ID" value="NZ_JAUQSZ010000006.1"/>
</dbReference>
<accession>A0ABT9A1N4</accession>
<evidence type="ECO:0000256" key="3">
    <source>
        <dbReference type="ARBA" id="ARBA00022833"/>
    </source>
</evidence>
<evidence type="ECO:0000256" key="1">
    <source>
        <dbReference type="ARBA" id="ARBA00005495"/>
    </source>
</evidence>
<keyword evidence="4" id="KW-0456">Lyase</keyword>
<dbReference type="InterPro" id="IPR011057">
    <property type="entry name" value="Mss4-like_sf"/>
</dbReference>
<gene>
    <name evidence="6" type="ORF">Q5H94_09855</name>
</gene>
<comment type="similarity">
    <text evidence="1">Belongs to the Gfa family.</text>
</comment>
<name>A0ABT9A1N4_9SPHN</name>
<keyword evidence="7" id="KW-1185">Reference proteome</keyword>
<evidence type="ECO:0000313" key="6">
    <source>
        <dbReference type="EMBL" id="MDO7842632.1"/>
    </source>
</evidence>
<comment type="caution">
    <text evidence="6">The sequence shown here is derived from an EMBL/GenBank/DDBJ whole genome shotgun (WGS) entry which is preliminary data.</text>
</comment>
<dbReference type="PANTHER" id="PTHR33337">
    <property type="entry name" value="GFA DOMAIN-CONTAINING PROTEIN"/>
    <property type="match status" value="1"/>
</dbReference>
<dbReference type="InterPro" id="IPR006913">
    <property type="entry name" value="CENP-V/GFA"/>
</dbReference>
<protein>
    <submittedName>
        <fullName evidence="6">GFA family protein</fullName>
    </submittedName>
</protein>
<evidence type="ECO:0000313" key="7">
    <source>
        <dbReference type="Proteomes" id="UP001176468"/>
    </source>
</evidence>
<reference evidence="6" key="1">
    <citation type="submission" date="2023-07" db="EMBL/GenBank/DDBJ databases">
        <authorList>
            <person name="Kim M.K."/>
        </authorList>
    </citation>
    <scope>NUCLEOTIDE SEQUENCE</scope>
    <source>
        <strain evidence="6">CA1-15</strain>
    </source>
</reference>
<organism evidence="6 7">
    <name type="scientific">Sphingomonas immobilis</name>
    <dbReference type="NCBI Taxonomy" id="3063997"/>
    <lineage>
        <taxon>Bacteria</taxon>
        <taxon>Pseudomonadati</taxon>
        <taxon>Pseudomonadota</taxon>
        <taxon>Alphaproteobacteria</taxon>
        <taxon>Sphingomonadales</taxon>
        <taxon>Sphingomonadaceae</taxon>
        <taxon>Sphingomonas</taxon>
    </lineage>
</organism>
<dbReference type="PANTHER" id="PTHR33337:SF40">
    <property type="entry name" value="CENP-V_GFA DOMAIN-CONTAINING PROTEIN-RELATED"/>
    <property type="match status" value="1"/>
</dbReference>
<keyword evidence="3" id="KW-0862">Zinc</keyword>
<feature type="domain" description="CENP-V/GFA" evidence="5">
    <location>
        <begin position="3"/>
        <end position="117"/>
    </location>
</feature>
<dbReference type="EMBL" id="JAUQSZ010000006">
    <property type="protein sequence ID" value="MDO7842632.1"/>
    <property type="molecule type" value="Genomic_DNA"/>
</dbReference>
<sequence length="131" mass="14135">MALEGGCHCGAVRYALEGEPEHSALCLCTDCRKAAGAHLVGWALFRQDQVSVSGTTRAYNSSGDIERHFCQECGTGLFYLSESIFPGKIDVQTATLDDPEALAPQLWVQAADAPSWAGGITNLPRFDRYPV</sequence>
<dbReference type="Proteomes" id="UP001176468">
    <property type="component" value="Unassembled WGS sequence"/>
</dbReference>
<evidence type="ECO:0000256" key="4">
    <source>
        <dbReference type="ARBA" id="ARBA00023239"/>
    </source>
</evidence>
<evidence type="ECO:0000259" key="5">
    <source>
        <dbReference type="PROSITE" id="PS51891"/>
    </source>
</evidence>
<evidence type="ECO:0000256" key="2">
    <source>
        <dbReference type="ARBA" id="ARBA00022723"/>
    </source>
</evidence>
<dbReference type="Gene3D" id="3.90.1590.10">
    <property type="entry name" value="glutathione-dependent formaldehyde- activating enzyme (gfa)"/>
    <property type="match status" value="1"/>
</dbReference>
<keyword evidence="2" id="KW-0479">Metal-binding</keyword>